<dbReference type="AlphaFoldDB" id="A0A9W6QFA8"/>
<gene>
    <name evidence="2" type="ORF">Kpho02_68140</name>
</gene>
<comment type="caution">
    <text evidence="2">The sequence shown here is derived from an EMBL/GenBank/DDBJ whole genome shotgun (WGS) entry which is preliminary data.</text>
</comment>
<name>A0A9W6QFA8_9ACTN</name>
<feature type="transmembrane region" description="Helical" evidence="1">
    <location>
        <begin position="52"/>
        <end position="75"/>
    </location>
</feature>
<evidence type="ECO:0000256" key="1">
    <source>
        <dbReference type="SAM" id="Phobius"/>
    </source>
</evidence>
<organism evidence="2 3">
    <name type="scientific">Kitasatospora phosalacinea</name>
    <dbReference type="NCBI Taxonomy" id="2065"/>
    <lineage>
        <taxon>Bacteria</taxon>
        <taxon>Bacillati</taxon>
        <taxon>Actinomycetota</taxon>
        <taxon>Actinomycetes</taxon>
        <taxon>Kitasatosporales</taxon>
        <taxon>Streptomycetaceae</taxon>
        <taxon>Kitasatospora</taxon>
    </lineage>
</organism>
<keyword evidence="1" id="KW-1133">Transmembrane helix</keyword>
<sequence length="76" mass="7790">MNQRSVFFLIAVTLAVLIGVVAGIIASATVPAPANPADPLCVQEARQAALKRAGAVFLATVTLELVALGMLMDVLS</sequence>
<dbReference type="EMBL" id="BSSA01000035">
    <property type="protein sequence ID" value="GLW74516.1"/>
    <property type="molecule type" value="Genomic_DNA"/>
</dbReference>
<protein>
    <submittedName>
        <fullName evidence="2">Uncharacterized protein</fullName>
    </submittedName>
</protein>
<keyword evidence="1" id="KW-0472">Membrane</keyword>
<dbReference type="Proteomes" id="UP001165041">
    <property type="component" value="Unassembled WGS sequence"/>
</dbReference>
<evidence type="ECO:0000313" key="3">
    <source>
        <dbReference type="Proteomes" id="UP001165041"/>
    </source>
</evidence>
<evidence type="ECO:0000313" key="2">
    <source>
        <dbReference type="EMBL" id="GLW74516.1"/>
    </source>
</evidence>
<dbReference type="RefSeq" id="WP_285740097.1">
    <property type="nucleotide sequence ID" value="NZ_BSSA01000035.1"/>
</dbReference>
<proteinExistence type="predicted"/>
<keyword evidence="1" id="KW-0812">Transmembrane</keyword>
<accession>A0A9W6QFA8</accession>
<reference evidence="2" key="1">
    <citation type="submission" date="2023-02" db="EMBL/GenBank/DDBJ databases">
        <title>Kitasatospora phosalacinea NBRC 14627.</title>
        <authorList>
            <person name="Ichikawa N."/>
            <person name="Sato H."/>
            <person name="Tonouchi N."/>
        </authorList>
    </citation>
    <scope>NUCLEOTIDE SEQUENCE</scope>
    <source>
        <strain evidence="2">NBRC 14627</strain>
    </source>
</reference>